<dbReference type="AlphaFoldDB" id="A0ABD2VZD0"/>
<feature type="compositionally biased region" description="Polar residues" evidence="2">
    <location>
        <begin position="18"/>
        <end position="30"/>
    </location>
</feature>
<dbReference type="InterPro" id="IPR004875">
    <property type="entry name" value="DDE_SF_endonuclease_dom"/>
</dbReference>
<feature type="region of interest" description="Disordered" evidence="2">
    <location>
        <begin position="338"/>
        <end position="358"/>
    </location>
</feature>
<dbReference type="Pfam" id="PF03184">
    <property type="entry name" value="DDE_1"/>
    <property type="match status" value="1"/>
</dbReference>
<name>A0ABD2VZD0_9HYME</name>
<dbReference type="SUPFAM" id="SSF54001">
    <property type="entry name" value="Cysteine proteinases"/>
    <property type="match status" value="1"/>
</dbReference>
<dbReference type="Gene3D" id="3.40.395.10">
    <property type="entry name" value="Adenoviral Proteinase, Chain A"/>
    <property type="match status" value="1"/>
</dbReference>
<dbReference type="InterPro" id="IPR006600">
    <property type="entry name" value="HTH_CenpB_DNA-bd_dom"/>
</dbReference>
<evidence type="ECO:0000313" key="5">
    <source>
        <dbReference type="Proteomes" id="UP001627154"/>
    </source>
</evidence>
<evidence type="ECO:0000313" key="4">
    <source>
        <dbReference type="EMBL" id="KAL3385959.1"/>
    </source>
</evidence>
<proteinExistence type="predicted"/>
<protein>
    <recommendedName>
        <fullName evidence="3">HTH CENPB-type domain-containing protein</fullName>
    </recommendedName>
</protein>
<feature type="region of interest" description="Disordered" evidence="2">
    <location>
        <begin position="11"/>
        <end position="30"/>
    </location>
</feature>
<accession>A0ABD2VZD0</accession>
<feature type="domain" description="HTH CENPB-type" evidence="3">
    <location>
        <begin position="1"/>
        <end position="20"/>
    </location>
</feature>
<reference evidence="4 5" key="1">
    <citation type="journal article" date="2024" name="bioRxiv">
        <title>A reference genome for Trichogramma kaykai: A tiny desert-dwelling parasitoid wasp with competing sex-ratio distorters.</title>
        <authorList>
            <person name="Culotta J."/>
            <person name="Lindsey A.R."/>
        </authorList>
    </citation>
    <scope>NUCLEOTIDE SEQUENCE [LARGE SCALE GENOMIC DNA]</scope>
    <source>
        <strain evidence="4 5">KSX58</strain>
    </source>
</reference>
<keyword evidence="1" id="KW-0238">DNA-binding</keyword>
<feature type="region of interest" description="Disordered" evidence="2">
    <location>
        <begin position="382"/>
        <end position="423"/>
    </location>
</feature>
<gene>
    <name evidence="4" type="ORF">TKK_018477</name>
</gene>
<dbReference type="Proteomes" id="UP001627154">
    <property type="component" value="Unassembled WGS sequence"/>
</dbReference>
<evidence type="ECO:0000256" key="1">
    <source>
        <dbReference type="ARBA" id="ARBA00023125"/>
    </source>
</evidence>
<comment type="caution">
    <text evidence="4">The sequence shown here is derived from an EMBL/GenBank/DDBJ whole genome shotgun (WGS) entry which is preliminary data.</text>
</comment>
<dbReference type="PROSITE" id="PS51253">
    <property type="entry name" value="HTH_CENPB"/>
    <property type="match status" value="1"/>
</dbReference>
<sequence>MAGKTWLRNFTKRHNLSNRKTGPTSSNRFNDFNKEEVDKFFDLLEEINYKNQYPKSRIWGVDETGVTVNPKTSSRIIAKKGIKQVGGKTSQDRGQTVTAEICYSATGVFMPPMLIFPRVNRNKSFLYGKSHGSWAEFKKSGWMETDIFIKWFREFIKFSNSTKEHPVLLLLDGHVSHIKNLEVAKLGVEYGVTILCLHPDCTHRMQPADIGFMKPLSAFYTEEINAFQRKGAVVQMKNIFEIFGKAWQKAYRIETAVSSFRKTGICPVDRTTFKNLFKISASPIATDSVGSAASTIATNPVEGLNLHNTTDTTPLNELSNSIEKYKDIICKKLFANDVSSSSPEHSFTSEKSPQSLKEPSISIPLSTIMPLYSLLKSLIPPNGHGNAENSITRKKRSKDPQKEAQEKLKLTEKATIGKGTPKSKKSKLDCGKIDITVQEEEENIVQTPSEEVSCVKLDLKKFTEIGKSRSTSSKNIVNNNWRRLKARVTKNKFQHLNKKSYSHMKDRSMISKVATENLSPRARIHDILCQLGATRPLNTNSNHPIVDLTNHNDNLQPLQLEEVEISDPYIVDELDSETDENQMSNEEYQEFINLINNNIDENTVVADIMNIYYKLEDQDIELAQRILRQFLPEFKIHDVQYFVYRTLFKPAKLGTNLLQIIGGAESAHWICLHYDESNLTLYDSLGRAELVSDEKKYLKKRFPQIEESNILIPRVTRQPDEISCGVYALAFAVEIALGGDPRMIQYSQNVTKMRSHLVQIIRTKRISSFPRLVQIDNIESESR</sequence>
<feature type="compositionally biased region" description="Basic and acidic residues" evidence="2">
    <location>
        <begin position="398"/>
        <end position="412"/>
    </location>
</feature>
<keyword evidence="5" id="KW-1185">Reference proteome</keyword>
<feature type="compositionally biased region" description="Low complexity" evidence="2">
    <location>
        <begin position="339"/>
        <end position="352"/>
    </location>
</feature>
<dbReference type="GO" id="GO:0003677">
    <property type="term" value="F:DNA binding"/>
    <property type="evidence" value="ECO:0007669"/>
    <property type="project" value="UniProtKB-KW"/>
</dbReference>
<evidence type="ECO:0000259" key="3">
    <source>
        <dbReference type="PROSITE" id="PS51253"/>
    </source>
</evidence>
<dbReference type="InterPro" id="IPR050863">
    <property type="entry name" value="CenT-Element_Derived"/>
</dbReference>
<dbReference type="InterPro" id="IPR038765">
    <property type="entry name" value="Papain-like_cys_pep_sf"/>
</dbReference>
<evidence type="ECO:0000256" key="2">
    <source>
        <dbReference type="SAM" id="MobiDB-lite"/>
    </source>
</evidence>
<dbReference type="EMBL" id="JBJJXI010000149">
    <property type="protein sequence ID" value="KAL3385959.1"/>
    <property type="molecule type" value="Genomic_DNA"/>
</dbReference>
<dbReference type="PANTHER" id="PTHR19303">
    <property type="entry name" value="TRANSPOSON"/>
    <property type="match status" value="1"/>
</dbReference>
<organism evidence="4 5">
    <name type="scientific">Trichogramma kaykai</name>
    <dbReference type="NCBI Taxonomy" id="54128"/>
    <lineage>
        <taxon>Eukaryota</taxon>
        <taxon>Metazoa</taxon>
        <taxon>Ecdysozoa</taxon>
        <taxon>Arthropoda</taxon>
        <taxon>Hexapoda</taxon>
        <taxon>Insecta</taxon>
        <taxon>Pterygota</taxon>
        <taxon>Neoptera</taxon>
        <taxon>Endopterygota</taxon>
        <taxon>Hymenoptera</taxon>
        <taxon>Apocrita</taxon>
        <taxon>Proctotrupomorpha</taxon>
        <taxon>Chalcidoidea</taxon>
        <taxon>Trichogrammatidae</taxon>
        <taxon>Trichogramma</taxon>
    </lineage>
</organism>
<dbReference type="PANTHER" id="PTHR19303:SF71">
    <property type="entry name" value="ZINC FINGER PHD-TYPE DOMAIN-CONTAINING PROTEIN"/>
    <property type="match status" value="1"/>
</dbReference>